<keyword evidence="3" id="KW-0326">Glycosidase</keyword>
<evidence type="ECO:0000259" key="6">
    <source>
        <dbReference type="Pfam" id="PF02837"/>
    </source>
</evidence>
<keyword evidence="2" id="KW-0378">Hydrolase</keyword>
<evidence type="ECO:0000256" key="2">
    <source>
        <dbReference type="ARBA" id="ARBA00022801"/>
    </source>
</evidence>
<dbReference type="SUPFAM" id="SSF49303">
    <property type="entry name" value="beta-Galactosidase/glucuronidase domain"/>
    <property type="match status" value="1"/>
</dbReference>
<dbReference type="PANTHER" id="PTHR42732:SF2">
    <property type="entry name" value="BETA-MANNOSIDASE"/>
    <property type="match status" value="1"/>
</dbReference>
<dbReference type="EMBL" id="JBHSJG010000028">
    <property type="protein sequence ID" value="MFC4987562.1"/>
    <property type="molecule type" value="Genomic_DNA"/>
</dbReference>
<dbReference type="InterPro" id="IPR017853">
    <property type="entry name" value="GH"/>
</dbReference>
<dbReference type="Gene3D" id="2.60.120.260">
    <property type="entry name" value="Galactose-binding domain-like"/>
    <property type="match status" value="1"/>
</dbReference>
<dbReference type="Proteomes" id="UP001595925">
    <property type="component" value="Unassembled WGS sequence"/>
</dbReference>
<comment type="similarity">
    <text evidence="1">Belongs to the glycosyl hydrolase 2 family.</text>
</comment>
<evidence type="ECO:0000256" key="3">
    <source>
        <dbReference type="ARBA" id="ARBA00023295"/>
    </source>
</evidence>
<evidence type="ECO:0000313" key="8">
    <source>
        <dbReference type="Proteomes" id="UP001595925"/>
    </source>
</evidence>
<dbReference type="InterPro" id="IPR006103">
    <property type="entry name" value="Glyco_hydro_2_cat"/>
</dbReference>
<dbReference type="Gene3D" id="3.20.20.80">
    <property type="entry name" value="Glycosidases"/>
    <property type="match status" value="1"/>
</dbReference>
<dbReference type="SUPFAM" id="SSF49785">
    <property type="entry name" value="Galactose-binding domain-like"/>
    <property type="match status" value="1"/>
</dbReference>
<feature type="domain" description="Glycosyl hydrolases family 2 sugar binding" evidence="6">
    <location>
        <begin position="11"/>
        <end position="167"/>
    </location>
</feature>
<dbReference type="InterPro" id="IPR013783">
    <property type="entry name" value="Ig-like_fold"/>
</dbReference>
<evidence type="ECO:0000256" key="1">
    <source>
        <dbReference type="ARBA" id="ARBA00007401"/>
    </source>
</evidence>
<comment type="caution">
    <text evidence="7">The sequence shown here is derived from an EMBL/GenBank/DDBJ whole genome shotgun (WGS) entry which is preliminary data.</text>
</comment>
<dbReference type="InterPro" id="IPR006104">
    <property type="entry name" value="Glyco_hydro_2_N"/>
</dbReference>
<dbReference type="GO" id="GO:0016798">
    <property type="term" value="F:hydrolase activity, acting on glycosyl bonds"/>
    <property type="evidence" value="ECO:0007669"/>
    <property type="project" value="UniProtKB-KW"/>
</dbReference>
<dbReference type="PRINTS" id="PR00132">
    <property type="entry name" value="GLHYDRLASE2"/>
</dbReference>
<sequence length="888" mass="97674">MREDGDPRRSRSLDGEWLFDVDPDAVGMSAGWGTEPAIWVTEANPVDVPHVWQETDDLRGYAGTAWYHRSFDLEEGALDSRRAFLEFGAVDYWATVWVDGERVGDHRGGYLPFEFEVTEVLGAGENTVTVAVHDPEDLREIPHGNQGEPWYTRVSGIWQSVSLSLRPESHVVDARVTPDLESDTATVSLDIDPGGRDGEDLRAIVRATRGGSVAALASAGAEGSVTLEFDDPDYWSPDAPALYDLEVTLRAGRAVVDRYADTFGMRALERDGAGVLLLNGEPIRLRGVVDRGYYPETLYRPPAGWSAEREVERIRDLGFNLVRTQGKPGRPDFLEAADRQGLLVWAEPAGPTRYTDRSREATEEELFGLIGRDYNRPSVVLWGVYDEERGIGHDPAEEPLWTDEAKQAALASTVEAVRERDPTRLVCDNSGWAHVDTDLNDYHRYVASPDRATEWSGALEHLLHHRGDNYATRRWAEPDAPVVISEFGCWALPDVEALAEHYGREPPWFAGEFPAEARKRPSDVEACFERTGLESVFGSLDALRKAWERRALDSLSHAIGEFRQREDVSGYVLTQLTDVEWEANGLLDYRREPKGFTDRLAAINREVALVATVDSHVAWGGRSRRLELALVNDTDSEVAREFEWRFGEAEGTCRLTAPAHSVAESDPIALPVPALEEPRTEPVVVEDGAGGDLACEEPITVVPSSLPVPREPVVYAEGGLAAALSRAGVSVTHRLEGADVAFTSDAGEVREFVERGGAAIQIPQDDGGMADSDCFEFRELARTDGRASTASFFYQDSPLLDGLSPEARLGWEFEDAYPYAVVSEPDPDEDVVHAGHVRGWLADWGGSLVERPVGDGRLIACTFRGEVGTHPVVTALTLGLISHLAGAD</sequence>
<keyword evidence="8" id="KW-1185">Reference proteome</keyword>
<dbReference type="Pfam" id="PF02836">
    <property type="entry name" value="Glyco_hydro_2_C"/>
    <property type="match status" value="1"/>
</dbReference>
<feature type="domain" description="Glycoside hydrolase family 2 immunoglobulin-like beta-sandwich" evidence="4">
    <location>
        <begin position="170"/>
        <end position="266"/>
    </location>
</feature>
<dbReference type="AlphaFoldDB" id="A0ABD5QEV2"/>
<protein>
    <submittedName>
        <fullName evidence="7">Sugar-binding domain-containing protein</fullName>
    </submittedName>
</protein>
<name>A0ABD5QEV2_9EURY</name>
<dbReference type="InterPro" id="IPR051913">
    <property type="entry name" value="GH2_Domain-Containing"/>
</dbReference>
<dbReference type="SUPFAM" id="SSF51445">
    <property type="entry name" value="(Trans)glycosidases"/>
    <property type="match status" value="1"/>
</dbReference>
<dbReference type="Pfam" id="PF00703">
    <property type="entry name" value="Glyco_hydro_2"/>
    <property type="match status" value="1"/>
</dbReference>
<proteinExistence type="inferred from homology"/>
<gene>
    <name evidence="7" type="ORF">ACFPFO_07265</name>
</gene>
<dbReference type="Pfam" id="PF02837">
    <property type="entry name" value="Glyco_hydro_2_N"/>
    <property type="match status" value="1"/>
</dbReference>
<dbReference type="InterPro" id="IPR006102">
    <property type="entry name" value="Ig-like_GH2"/>
</dbReference>
<evidence type="ECO:0000259" key="5">
    <source>
        <dbReference type="Pfam" id="PF02836"/>
    </source>
</evidence>
<accession>A0ABD5QEV2</accession>
<dbReference type="InterPro" id="IPR008979">
    <property type="entry name" value="Galactose-bd-like_sf"/>
</dbReference>
<dbReference type="InterPro" id="IPR006101">
    <property type="entry name" value="Glyco_hydro_2"/>
</dbReference>
<evidence type="ECO:0000313" key="7">
    <source>
        <dbReference type="EMBL" id="MFC4987562.1"/>
    </source>
</evidence>
<feature type="domain" description="Glycoside hydrolase family 2 catalytic" evidence="5">
    <location>
        <begin position="275"/>
        <end position="489"/>
    </location>
</feature>
<dbReference type="RefSeq" id="WP_224828117.1">
    <property type="nucleotide sequence ID" value="NZ_JAIVEF010000004.1"/>
</dbReference>
<dbReference type="Gene3D" id="2.60.40.10">
    <property type="entry name" value="Immunoglobulins"/>
    <property type="match status" value="1"/>
</dbReference>
<organism evidence="7 8">
    <name type="scientific">Saliphagus infecundisoli</name>
    <dbReference type="NCBI Taxonomy" id="1849069"/>
    <lineage>
        <taxon>Archaea</taxon>
        <taxon>Methanobacteriati</taxon>
        <taxon>Methanobacteriota</taxon>
        <taxon>Stenosarchaea group</taxon>
        <taxon>Halobacteria</taxon>
        <taxon>Halobacteriales</taxon>
        <taxon>Natrialbaceae</taxon>
        <taxon>Saliphagus</taxon>
    </lineage>
</organism>
<dbReference type="InterPro" id="IPR036156">
    <property type="entry name" value="Beta-gal/glucu_dom_sf"/>
</dbReference>
<reference evidence="7 8" key="1">
    <citation type="journal article" date="2019" name="Int. J. Syst. Evol. Microbiol.">
        <title>The Global Catalogue of Microorganisms (GCM) 10K type strain sequencing project: providing services to taxonomists for standard genome sequencing and annotation.</title>
        <authorList>
            <consortium name="The Broad Institute Genomics Platform"/>
            <consortium name="The Broad Institute Genome Sequencing Center for Infectious Disease"/>
            <person name="Wu L."/>
            <person name="Ma J."/>
        </authorList>
    </citation>
    <scope>NUCLEOTIDE SEQUENCE [LARGE SCALE GENOMIC DNA]</scope>
    <source>
        <strain evidence="7 8">CGMCC 1.15824</strain>
    </source>
</reference>
<dbReference type="PANTHER" id="PTHR42732">
    <property type="entry name" value="BETA-GALACTOSIDASE"/>
    <property type="match status" value="1"/>
</dbReference>
<evidence type="ECO:0000259" key="4">
    <source>
        <dbReference type="Pfam" id="PF00703"/>
    </source>
</evidence>